<evidence type="ECO:0000313" key="3">
    <source>
        <dbReference type="Proteomes" id="UP001521785"/>
    </source>
</evidence>
<dbReference type="PANTHER" id="PTHR38792:SF3">
    <property type="entry name" value="BNR_ASP-BOX REPEAT DOMAIN PROTEIN (AFU_ORTHOLOGUE AFUA_7G06430)-RELATED"/>
    <property type="match status" value="1"/>
</dbReference>
<proteinExistence type="predicted"/>
<keyword evidence="1" id="KW-0732">Signal</keyword>
<accession>A0ABR3S1J6</accession>
<dbReference type="EMBL" id="JAKJXO020000002">
    <property type="protein sequence ID" value="KAL1610540.1"/>
    <property type="molecule type" value="Genomic_DNA"/>
</dbReference>
<dbReference type="Gene3D" id="2.120.10.10">
    <property type="match status" value="1"/>
</dbReference>
<evidence type="ECO:0000256" key="1">
    <source>
        <dbReference type="SAM" id="SignalP"/>
    </source>
</evidence>
<organism evidence="2 3">
    <name type="scientific">Paraconiothyrium brasiliense</name>
    <dbReference type="NCBI Taxonomy" id="300254"/>
    <lineage>
        <taxon>Eukaryota</taxon>
        <taxon>Fungi</taxon>
        <taxon>Dikarya</taxon>
        <taxon>Ascomycota</taxon>
        <taxon>Pezizomycotina</taxon>
        <taxon>Dothideomycetes</taxon>
        <taxon>Pleosporomycetidae</taxon>
        <taxon>Pleosporales</taxon>
        <taxon>Massarineae</taxon>
        <taxon>Didymosphaeriaceae</taxon>
        <taxon>Paraconiothyrium</taxon>
    </lineage>
</organism>
<dbReference type="PANTHER" id="PTHR38792">
    <property type="entry name" value="BNR/ASP-BOX REPEAT DOMAIN PROTEIN (AFU_ORTHOLOGUE AFUA_7G06430)-RELATED"/>
    <property type="match status" value="1"/>
</dbReference>
<dbReference type="Proteomes" id="UP001521785">
    <property type="component" value="Unassembled WGS sequence"/>
</dbReference>
<protein>
    <recommendedName>
        <fullName evidence="4">Glycoside hydrolase family 93 protein</fullName>
    </recommendedName>
</protein>
<evidence type="ECO:0008006" key="4">
    <source>
        <dbReference type="Google" id="ProtNLM"/>
    </source>
</evidence>
<keyword evidence="3" id="KW-1185">Reference proteome</keyword>
<comment type="caution">
    <text evidence="2">The sequence shown here is derived from an EMBL/GenBank/DDBJ whole genome shotgun (WGS) entry which is preliminary data.</text>
</comment>
<name>A0ABR3S1J6_9PLEO</name>
<feature type="chain" id="PRO_5047208391" description="Glycoside hydrolase family 93 protein" evidence="1">
    <location>
        <begin position="20"/>
        <end position="377"/>
    </location>
</feature>
<feature type="signal peptide" evidence="1">
    <location>
        <begin position="1"/>
        <end position="19"/>
    </location>
</feature>
<reference evidence="2 3" key="1">
    <citation type="submission" date="2024-02" db="EMBL/GenBank/DDBJ databases">
        <title>De novo assembly and annotation of 12 fungi associated with fruit tree decline syndrome in Ontario, Canada.</title>
        <authorList>
            <person name="Sulman M."/>
            <person name="Ellouze W."/>
            <person name="Ilyukhin E."/>
        </authorList>
    </citation>
    <scope>NUCLEOTIDE SEQUENCE [LARGE SCALE GENOMIC DNA]</scope>
    <source>
        <strain evidence="2 3">M42-189</strain>
    </source>
</reference>
<dbReference type="SUPFAM" id="SSF50939">
    <property type="entry name" value="Sialidases"/>
    <property type="match status" value="1"/>
</dbReference>
<sequence>MRPCTLVFTGLFILSPVFAQTTDQPDPPAPTPTGIDVFANVTLYQPDDSTRVTAPRTESLPNNTVLAAWNDPSSNGSIAVYRSTNSGYSWYSFGTATSDSGKKLLQPHLLYINGTYGDDTGIALLAVNAVDDFTTTIELYTSGDQGESWELASEIATGGPLNNPSVALTNPYLVHNGNAITVFYSGKGDNTHAQKIVQQTTTENYDSWDNAVDVVTSQFQSDRPAAPSIAKIANNQYIIAFQYGLLDPKTNTTTYPIYYKITSNPQKAASDRTRDVRVDTGLVPSGVPSVTWTPLGGANGTIVLSDSRSNSVFVNQALGEGTWRELKTTAGRAYGREVTVPPNDQTKLRFAGGAEWTGSGSDQILVTVMDLQKALGA</sequence>
<dbReference type="InterPro" id="IPR036278">
    <property type="entry name" value="Sialidase_sf"/>
</dbReference>
<gene>
    <name evidence="2" type="ORF">SLS60_002209</name>
</gene>
<evidence type="ECO:0000313" key="2">
    <source>
        <dbReference type="EMBL" id="KAL1610540.1"/>
    </source>
</evidence>